<keyword evidence="2" id="KW-1185">Reference proteome</keyword>
<evidence type="ECO:0000313" key="1">
    <source>
        <dbReference type="EMBL" id="MFC6788371.1"/>
    </source>
</evidence>
<organism evidence="1 2">
    <name type="scientific">Methylobacterium komagatae</name>
    <dbReference type="NCBI Taxonomy" id="374425"/>
    <lineage>
        <taxon>Bacteria</taxon>
        <taxon>Pseudomonadati</taxon>
        <taxon>Pseudomonadota</taxon>
        <taxon>Alphaproteobacteria</taxon>
        <taxon>Hyphomicrobiales</taxon>
        <taxon>Methylobacteriaceae</taxon>
        <taxon>Methylobacterium</taxon>
    </lineage>
</organism>
<comment type="caution">
    <text evidence="1">The sequence shown here is derived from an EMBL/GenBank/DDBJ whole genome shotgun (WGS) entry which is preliminary data.</text>
</comment>
<dbReference type="Proteomes" id="UP001596292">
    <property type="component" value="Unassembled WGS sequence"/>
</dbReference>
<protein>
    <submittedName>
        <fullName evidence="1">Uncharacterized protein</fullName>
    </submittedName>
</protein>
<name>A0ABW2BEH6_9HYPH</name>
<sequence length="69" mass="7790">MTNLSELMDELHRNEVAREAMAHLEAALSRRSDDERGAFWRAVDLYYFSRKAPPEPVLAADEAVASLQA</sequence>
<gene>
    <name evidence="1" type="ORF">ACFQE0_01235</name>
</gene>
<proteinExistence type="predicted"/>
<accession>A0ABW2BEH6</accession>
<evidence type="ECO:0000313" key="2">
    <source>
        <dbReference type="Proteomes" id="UP001596292"/>
    </source>
</evidence>
<reference evidence="2" key="1">
    <citation type="journal article" date="2019" name="Int. J. Syst. Evol. Microbiol.">
        <title>The Global Catalogue of Microorganisms (GCM) 10K type strain sequencing project: providing services to taxonomists for standard genome sequencing and annotation.</title>
        <authorList>
            <consortium name="The Broad Institute Genomics Platform"/>
            <consortium name="The Broad Institute Genome Sequencing Center for Infectious Disease"/>
            <person name="Wu L."/>
            <person name="Ma J."/>
        </authorList>
    </citation>
    <scope>NUCLEOTIDE SEQUENCE [LARGE SCALE GENOMIC DNA]</scope>
    <source>
        <strain evidence="2">CCUG 48316</strain>
    </source>
</reference>
<dbReference type="RefSeq" id="WP_378966329.1">
    <property type="nucleotide sequence ID" value="NZ_JBHSWN010000001.1"/>
</dbReference>
<dbReference type="EMBL" id="JBHSWN010000001">
    <property type="protein sequence ID" value="MFC6788371.1"/>
    <property type="molecule type" value="Genomic_DNA"/>
</dbReference>